<dbReference type="InterPro" id="IPR015424">
    <property type="entry name" value="PyrdxlP-dep_Trfase"/>
</dbReference>
<evidence type="ECO:0000313" key="8">
    <source>
        <dbReference type="EMBL" id="RSL19105.1"/>
    </source>
</evidence>
<sequence>METRATTIEAYLRTVDELPVSPTLDVTKVRSFAESFTFKQSFAPEEAFRLIASELIQSQVHTPHPQYFGLFNPAPTAMSIAADALVATLNPQLAAWSHSPLAAEMERHLVISIADKFGLPRSQADGVFTSGGAEANQTALLAALAQRWPDVALCGLRGLKEEPVFYVSAEGHHSFLKVARAAGLGASSLREIEVTDDLRVDLDSLRAAIQRDHTNGYAPFLLVPTAGTTGAGVIDPIRHIGSLAREQGLWFHVDAAWGGAAALGPELHSILDGIELADSITFDAHKWLSVSMGAGMFLTRHPDILSRCFATQTAYMPKESEGMQVVDPFAHSLQWSRRFIGLKLFLSLAVAGWDGYAAAIRHQREMGKLLRDRLIKDKWKIVNRTPLPLVCFTDGETKWDTNICQRIANAVVASGHAWISTIQLGKRSSPHFVLASPTTKRNRITSMLCSLF</sequence>
<dbReference type="OrthoDB" id="9803665at2"/>
<dbReference type="Gene3D" id="3.40.640.10">
    <property type="entry name" value="Type I PLP-dependent aspartate aminotransferase-like (Major domain)"/>
    <property type="match status" value="1"/>
</dbReference>
<dbReference type="AlphaFoldDB" id="A0A428MQE7"/>
<evidence type="ECO:0000256" key="5">
    <source>
        <dbReference type="ARBA" id="ARBA00023239"/>
    </source>
</evidence>
<dbReference type="GO" id="GO:0019752">
    <property type="term" value="P:carboxylic acid metabolic process"/>
    <property type="evidence" value="ECO:0007669"/>
    <property type="project" value="InterPro"/>
</dbReference>
<dbReference type="InterPro" id="IPR002129">
    <property type="entry name" value="PyrdxlP-dep_de-COase"/>
</dbReference>
<dbReference type="Gene3D" id="3.90.1150.170">
    <property type="match status" value="1"/>
</dbReference>
<evidence type="ECO:0000313" key="9">
    <source>
        <dbReference type="Proteomes" id="UP000269669"/>
    </source>
</evidence>
<dbReference type="Proteomes" id="UP000269669">
    <property type="component" value="Unassembled WGS sequence"/>
</dbReference>
<comment type="cofactor">
    <cofactor evidence="1 6 7">
        <name>pyridoxal 5'-phosphate</name>
        <dbReference type="ChEBI" id="CHEBI:597326"/>
    </cofactor>
</comment>
<dbReference type="PROSITE" id="PS00392">
    <property type="entry name" value="DDC_GAD_HDC_YDC"/>
    <property type="match status" value="1"/>
</dbReference>
<dbReference type="Gene3D" id="3.90.1150.10">
    <property type="entry name" value="Aspartate Aminotransferase, domain 1"/>
    <property type="match status" value="1"/>
</dbReference>
<evidence type="ECO:0000256" key="2">
    <source>
        <dbReference type="ARBA" id="ARBA00009533"/>
    </source>
</evidence>
<dbReference type="GO" id="GO:0016831">
    <property type="term" value="F:carboxy-lyase activity"/>
    <property type="evidence" value="ECO:0007669"/>
    <property type="project" value="UniProtKB-KW"/>
</dbReference>
<accession>A0A428MQE7</accession>
<dbReference type="PANTHER" id="PTHR11999">
    <property type="entry name" value="GROUP II PYRIDOXAL-5-PHOSPHATE DECARBOXYLASE"/>
    <property type="match status" value="1"/>
</dbReference>
<dbReference type="InterPro" id="IPR015421">
    <property type="entry name" value="PyrdxlP-dep_Trfase_major"/>
</dbReference>
<dbReference type="InterPro" id="IPR015422">
    <property type="entry name" value="PyrdxlP-dep_Trfase_small"/>
</dbReference>
<dbReference type="EMBL" id="RSDW01000001">
    <property type="protein sequence ID" value="RSL19105.1"/>
    <property type="molecule type" value="Genomic_DNA"/>
</dbReference>
<dbReference type="GO" id="GO:0030170">
    <property type="term" value="F:pyridoxal phosphate binding"/>
    <property type="evidence" value="ECO:0007669"/>
    <property type="project" value="InterPro"/>
</dbReference>
<comment type="caution">
    <text evidence="8">The sequence shown here is derived from an EMBL/GenBank/DDBJ whole genome shotgun (WGS) entry which is preliminary data.</text>
</comment>
<evidence type="ECO:0000256" key="1">
    <source>
        <dbReference type="ARBA" id="ARBA00001933"/>
    </source>
</evidence>
<dbReference type="Pfam" id="PF00282">
    <property type="entry name" value="Pyridoxal_deC"/>
    <property type="match status" value="1"/>
</dbReference>
<evidence type="ECO:0000256" key="3">
    <source>
        <dbReference type="ARBA" id="ARBA00022793"/>
    </source>
</evidence>
<keyword evidence="3" id="KW-0210">Decarboxylase</keyword>
<dbReference type="RefSeq" id="WP_125487375.1">
    <property type="nucleotide sequence ID" value="NZ_RSDW01000001.1"/>
</dbReference>
<comment type="similarity">
    <text evidence="2 7">Belongs to the group II decarboxylase family.</text>
</comment>
<evidence type="ECO:0000256" key="7">
    <source>
        <dbReference type="RuleBase" id="RU000382"/>
    </source>
</evidence>
<dbReference type="SUPFAM" id="SSF53383">
    <property type="entry name" value="PLP-dependent transferases"/>
    <property type="match status" value="1"/>
</dbReference>
<proteinExistence type="inferred from homology"/>
<evidence type="ECO:0000256" key="4">
    <source>
        <dbReference type="ARBA" id="ARBA00022898"/>
    </source>
</evidence>
<dbReference type="InterPro" id="IPR010977">
    <property type="entry name" value="Aromatic_deC"/>
</dbReference>
<feature type="modified residue" description="N6-(pyridoxal phosphate)lysine" evidence="6">
    <location>
        <position position="286"/>
    </location>
</feature>
<reference evidence="8 9" key="1">
    <citation type="submission" date="2018-12" db="EMBL/GenBank/DDBJ databases">
        <title>Sequencing of bacterial isolates from soil warming experiment in Harvard Forest, Massachusetts, USA.</title>
        <authorList>
            <person name="Deangelis K."/>
        </authorList>
    </citation>
    <scope>NUCLEOTIDE SEQUENCE [LARGE SCALE GENOMIC DNA]</scope>
    <source>
        <strain evidence="8 9">EB153</strain>
    </source>
</reference>
<evidence type="ECO:0000256" key="6">
    <source>
        <dbReference type="PIRSR" id="PIRSR602129-50"/>
    </source>
</evidence>
<dbReference type="PANTHER" id="PTHR11999:SF70">
    <property type="entry name" value="MIP05841P"/>
    <property type="match status" value="1"/>
</dbReference>
<dbReference type="InterPro" id="IPR021115">
    <property type="entry name" value="Pyridoxal-P_BS"/>
</dbReference>
<keyword evidence="5 7" id="KW-0456">Lyase</keyword>
<gene>
    <name evidence="8" type="ORF">EDE15_4734</name>
</gene>
<keyword evidence="4 6" id="KW-0663">Pyridoxal phosphate</keyword>
<organism evidence="8 9">
    <name type="scientific">Edaphobacter aggregans</name>
    <dbReference type="NCBI Taxonomy" id="570835"/>
    <lineage>
        <taxon>Bacteria</taxon>
        <taxon>Pseudomonadati</taxon>
        <taxon>Acidobacteriota</taxon>
        <taxon>Terriglobia</taxon>
        <taxon>Terriglobales</taxon>
        <taxon>Acidobacteriaceae</taxon>
        <taxon>Edaphobacter</taxon>
    </lineage>
</organism>
<protein>
    <submittedName>
        <fullName evidence="8">Glutamate/tyrosine decarboxylase-like PLP-dependent enzyme</fullName>
    </submittedName>
</protein>
<name>A0A428MQE7_9BACT</name>
<keyword evidence="9" id="KW-1185">Reference proteome</keyword>